<dbReference type="SMR" id="B4LF31"/>
<evidence type="ECO:0000256" key="5">
    <source>
        <dbReference type="ARBA" id="ARBA00023136"/>
    </source>
</evidence>
<keyword evidence="4" id="KW-0496">Mitochondrion</keyword>
<evidence type="ECO:0000256" key="1">
    <source>
        <dbReference type="ARBA" id="ARBA00004273"/>
    </source>
</evidence>
<feature type="compositionally biased region" description="Basic and acidic residues" evidence="6">
    <location>
        <begin position="255"/>
        <end position="341"/>
    </location>
</feature>
<evidence type="ECO:0000313" key="8">
    <source>
        <dbReference type="Proteomes" id="UP000008792"/>
    </source>
</evidence>
<keyword evidence="8" id="KW-1185">Reference proteome</keyword>
<dbReference type="KEGG" id="dvi:6624038"/>
<evidence type="ECO:0000313" key="7">
    <source>
        <dbReference type="EMBL" id="EDW69200.2"/>
    </source>
</evidence>
<comment type="subcellular location">
    <subcellularLocation>
        <location evidence="1">Mitochondrion inner membrane</location>
    </subcellularLocation>
</comment>
<dbReference type="SUPFAM" id="SSF81411">
    <property type="entry name" value="Mitochondrial cytochrome c oxidase subunit VIa"/>
    <property type="match status" value="1"/>
</dbReference>
<name>B4LF31_DROVI</name>
<feature type="compositionally biased region" description="Basic and acidic residues" evidence="6">
    <location>
        <begin position="29"/>
        <end position="79"/>
    </location>
</feature>
<evidence type="ECO:0000256" key="6">
    <source>
        <dbReference type="SAM" id="MobiDB-lite"/>
    </source>
</evidence>
<organism evidence="7 8">
    <name type="scientific">Drosophila virilis</name>
    <name type="common">Fruit fly</name>
    <dbReference type="NCBI Taxonomy" id="7244"/>
    <lineage>
        <taxon>Eukaryota</taxon>
        <taxon>Metazoa</taxon>
        <taxon>Ecdysozoa</taxon>
        <taxon>Arthropoda</taxon>
        <taxon>Hexapoda</taxon>
        <taxon>Insecta</taxon>
        <taxon>Pterygota</taxon>
        <taxon>Neoptera</taxon>
        <taxon>Endopterygota</taxon>
        <taxon>Diptera</taxon>
        <taxon>Brachycera</taxon>
        <taxon>Muscomorpha</taxon>
        <taxon>Ephydroidea</taxon>
        <taxon>Drosophilidae</taxon>
        <taxon>Drosophila</taxon>
    </lineage>
</organism>
<dbReference type="GO" id="GO:0016491">
    <property type="term" value="F:oxidoreductase activity"/>
    <property type="evidence" value="ECO:0007669"/>
    <property type="project" value="UniProtKB-KW"/>
</dbReference>
<gene>
    <name evidence="7" type="primary">Dvir\GJ13119</name>
    <name evidence="7" type="ORF">Dvir_GJ13119</name>
</gene>
<dbReference type="InterPro" id="IPR001349">
    <property type="entry name" value="Cyt_c_oxidase_su6a"/>
</dbReference>
<feature type="region of interest" description="Disordered" evidence="6">
    <location>
        <begin position="29"/>
        <end position="109"/>
    </location>
</feature>
<dbReference type="AlphaFoldDB" id="B4LF31"/>
<dbReference type="EMBL" id="CH940647">
    <property type="protein sequence ID" value="EDW69200.2"/>
    <property type="molecule type" value="Genomic_DNA"/>
</dbReference>
<dbReference type="eggNOG" id="KOG3469">
    <property type="taxonomic scope" value="Eukaryota"/>
</dbReference>
<dbReference type="Gene3D" id="4.10.95.10">
    <property type="entry name" value="Cytochrome c oxidase, subunit VIa"/>
    <property type="match status" value="1"/>
</dbReference>
<protein>
    <submittedName>
        <fullName evidence="7">Uncharacterized protein</fullName>
        <ecNumber evidence="7">1.9.3.1</ecNumber>
    </submittedName>
</protein>
<dbReference type="GO" id="GO:0005743">
    <property type="term" value="C:mitochondrial inner membrane"/>
    <property type="evidence" value="ECO:0007669"/>
    <property type="project" value="UniProtKB-SubCell"/>
</dbReference>
<dbReference type="HOGENOM" id="CLU_077787_0_0_1"/>
<dbReference type="PANTHER" id="PTHR11504:SF0">
    <property type="entry name" value="CYTOCHROME C OXIDASE SUBUNIT"/>
    <property type="match status" value="1"/>
</dbReference>
<evidence type="ECO:0000256" key="4">
    <source>
        <dbReference type="ARBA" id="ARBA00023128"/>
    </source>
</evidence>
<sequence length="353" mass="40363">MLQLLSLIKNPRLTYQAIPSLSNARYRYMSDKTKKPDNADKCEKKAEVKKPDCKSEQKAESDPKKAECKKDTPPKKDETAISGGAQCKSKKKPPPCPPPPKEKKQKQLSCEELVLKREGLNKTEATCPAEISGGGPKCPCTPCPKPPPDYKNSKKWQKISLMGGLPLIAILTVLVFTSHKEEERPEYRHWSHLYLRGKPYFFRDGNTTAFHNSFWNPLPPDGYEDEIDVEGNGKTPETDKERADRLKEFAAVQKEWKKYDSKREAEDKKRQAAAEKEAKKQQELAEKEEKKQMAEAEKEQKRLNAEAEKERKRQEAEAAKENKRQEEEMKKQAKEEAKKVEFSFIKAPSDAGN</sequence>
<feature type="region of interest" description="Disordered" evidence="6">
    <location>
        <begin position="255"/>
        <end position="353"/>
    </location>
</feature>
<evidence type="ECO:0000256" key="2">
    <source>
        <dbReference type="ARBA" id="ARBA00022792"/>
    </source>
</evidence>
<keyword evidence="5" id="KW-0472">Membrane</keyword>
<evidence type="ECO:0000256" key="3">
    <source>
        <dbReference type="ARBA" id="ARBA00022946"/>
    </source>
</evidence>
<reference evidence="7 8" key="1">
    <citation type="journal article" date="2007" name="Nature">
        <title>Evolution of genes and genomes on the Drosophila phylogeny.</title>
        <authorList>
            <consortium name="Drosophila 12 Genomes Consortium"/>
            <person name="Clark A.G."/>
            <person name="Eisen M.B."/>
            <person name="Smith D.R."/>
            <person name="Bergman C.M."/>
            <person name="Oliver B."/>
            <person name="Markow T.A."/>
            <person name="Kaufman T.C."/>
            <person name="Kellis M."/>
            <person name="Gelbart W."/>
            <person name="Iyer V.N."/>
            <person name="Pollard D.A."/>
            <person name="Sackton T.B."/>
            <person name="Larracuente A.M."/>
            <person name="Singh N.D."/>
            <person name="Abad J.P."/>
            <person name="Abt D.N."/>
            <person name="Adryan B."/>
            <person name="Aguade M."/>
            <person name="Akashi H."/>
            <person name="Anderson W.W."/>
            <person name="Aquadro C.F."/>
            <person name="Ardell D.H."/>
            <person name="Arguello R."/>
            <person name="Artieri C.G."/>
            <person name="Barbash D.A."/>
            <person name="Barker D."/>
            <person name="Barsanti P."/>
            <person name="Batterham P."/>
            <person name="Batzoglou S."/>
            <person name="Begun D."/>
            <person name="Bhutkar A."/>
            <person name="Blanco E."/>
            <person name="Bosak S.A."/>
            <person name="Bradley R.K."/>
            <person name="Brand A.D."/>
            <person name="Brent M.R."/>
            <person name="Brooks A.N."/>
            <person name="Brown R.H."/>
            <person name="Butlin R.K."/>
            <person name="Caggese C."/>
            <person name="Calvi B.R."/>
            <person name="Bernardo de Carvalho A."/>
            <person name="Caspi A."/>
            <person name="Castrezana S."/>
            <person name="Celniker S.E."/>
            <person name="Chang J.L."/>
            <person name="Chapple C."/>
            <person name="Chatterji S."/>
            <person name="Chinwalla A."/>
            <person name="Civetta A."/>
            <person name="Clifton S.W."/>
            <person name="Comeron J.M."/>
            <person name="Costello J.C."/>
            <person name="Coyne J.A."/>
            <person name="Daub J."/>
            <person name="David R.G."/>
            <person name="Delcher A.L."/>
            <person name="Delehaunty K."/>
            <person name="Do C.B."/>
            <person name="Ebling H."/>
            <person name="Edwards K."/>
            <person name="Eickbush T."/>
            <person name="Evans J.D."/>
            <person name="Filipski A."/>
            <person name="Findeiss S."/>
            <person name="Freyhult E."/>
            <person name="Fulton L."/>
            <person name="Fulton R."/>
            <person name="Garcia A.C."/>
            <person name="Gardiner A."/>
            <person name="Garfield D.A."/>
            <person name="Garvin B.E."/>
            <person name="Gibson G."/>
            <person name="Gilbert D."/>
            <person name="Gnerre S."/>
            <person name="Godfrey J."/>
            <person name="Good R."/>
            <person name="Gotea V."/>
            <person name="Gravely B."/>
            <person name="Greenberg A.J."/>
            <person name="Griffiths-Jones S."/>
            <person name="Gross S."/>
            <person name="Guigo R."/>
            <person name="Gustafson E.A."/>
            <person name="Haerty W."/>
            <person name="Hahn M.W."/>
            <person name="Halligan D.L."/>
            <person name="Halpern A.L."/>
            <person name="Halter G.M."/>
            <person name="Han M.V."/>
            <person name="Heger A."/>
            <person name="Hillier L."/>
            <person name="Hinrichs A.S."/>
            <person name="Holmes I."/>
            <person name="Hoskins R.A."/>
            <person name="Hubisz M.J."/>
            <person name="Hultmark D."/>
            <person name="Huntley M.A."/>
            <person name="Jaffe D.B."/>
            <person name="Jagadeeshan S."/>
            <person name="Jeck W.R."/>
            <person name="Johnson J."/>
            <person name="Jones C.D."/>
            <person name="Jordan W.C."/>
            <person name="Karpen G.H."/>
            <person name="Kataoka E."/>
            <person name="Keightley P.D."/>
            <person name="Kheradpour P."/>
            <person name="Kirkness E.F."/>
            <person name="Koerich L.B."/>
            <person name="Kristiansen K."/>
            <person name="Kudrna D."/>
            <person name="Kulathinal R.J."/>
            <person name="Kumar S."/>
            <person name="Kwok R."/>
            <person name="Lander E."/>
            <person name="Langley C.H."/>
            <person name="Lapoint R."/>
            <person name="Lazzaro B.P."/>
            <person name="Lee S.J."/>
            <person name="Levesque L."/>
            <person name="Li R."/>
            <person name="Lin C.F."/>
            <person name="Lin M.F."/>
            <person name="Lindblad-Toh K."/>
            <person name="Llopart A."/>
            <person name="Long M."/>
            <person name="Low L."/>
            <person name="Lozovsky E."/>
            <person name="Lu J."/>
            <person name="Luo M."/>
            <person name="Machado C.A."/>
            <person name="Makalowski W."/>
            <person name="Marzo M."/>
            <person name="Matsuda M."/>
            <person name="Matzkin L."/>
            <person name="McAllister B."/>
            <person name="McBride C.S."/>
            <person name="McKernan B."/>
            <person name="McKernan K."/>
            <person name="Mendez-Lago M."/>
            <person name="Minx P."/>
            <person name="Mollenhauer M.U."/>
            <person name="Montooth K."/>
            <person name="Mount S.M."/>
            <person name="Mu X."/>
            <person name="Myers E."/>
            <person name="Negre B."/>
            <person name="Newfeld S."/>
            <person name="Nielsen R."/>
            <person name="Noor M.A."/>
            <person name="O'Grady P."/>
            <person name="Pachter L."/>
            <person name="Papaceit M."/>
            <person name="Parisi M.J."/>
            <person name="Parisi M."/>
            <person name="Parts L."/>
            <person name="Pedersen J.S."/>
            <person name="Pesole G."/>
            <person name="Phillippy A.M."/>
            <person name="Ponting C.P."/>
            <person name="Pop M."/>
            <person name="Porcelli D."/>
            <person name="Powell J.R."/>
            <person name="Prohaska S."/>
            <person name="Pruitt K."/>
            <person name="Puig M."/>
            <person name="Quesneville H."/>
            <person name="Ram K.R."/>
            <person name="Rand D."/>
            <person name="Rasmussen M.D."/>
            <person name="Reed L.K."/>
            <person name="Reenan R."/>
            <person name="Reily A."/>
            <person name="Remington K.A."/>
            <person name="Rieger T.T."/>
            <person name="Ritchie M.G."/>
            <person name="Robin C."/>
            <person name="Rogers Y.H."/>
            <person name="Rohde C."/>
            <person name="Rozas J."/>
            <person name="Rubenfield M.J."/>
            <person name="Ruiz A."/>
            <person name="Russo S."/>
            <person name="Salzberg S.L."/>
            <person name="Sanchez-Gracia A."/>
            <person name="Saranga D.J."/>
            <person name="Sato H."/>
            <person name="Schaeffer S.W."/>
            <person name="Schatz M.C."/>
            <person name="Schlenke T."/>
            <person name="Schwartz R."/>
            <person name="Segarra C."/>
            <person name="Singh R.S."/>
            <person name="Sirot L."/>
            <person name="Sirota M."/>
            <person name="Sisneros N.B."/>
            <person name="Smith C.D."/>
            <person name="Smith T.F."/>
            <person name="Spieth J."/>
            <person name="Stage D.E."/>
            <person name="Stark A."/>
            <person name="Stephan W."/>
            <person name="Strausberg R.L."/>
            <person name="Strempel S."/>
            <person name="Sturgill D."/>
            <person name="Sutton G."/>
            <person name="Sutton G.G."/>
            <person name="Tao W."/>
            <person name="Teichmann S."/>
            <person name="Tobari Y.N."/>
            <person name="Tomimura Y."/>
            <person name="Tsolas J.M."/>
            <person name="Valente V.L."/>
            <person name="Venter E."/>
            <person name="Venter J.C."/>
            <person name="Vicario S."/>
            <person name="Vieira F.G."/>
            <person name="Vilella A.J."/>
            <person name="Villasante A."/>
            <person name="Walenz B."/>
            <person name="Wang J."/>
            <person name="Wasserman M."/>
            <person name="Watts T."/>
            <person name="Wilson D."/>
            <person name="Wilson R.K."/>
            <person name="Wing R.A."/>
            <person name="Wolfner M.F."/>
            <person name="Wong A."/>
            <person name="Wong G.K."/>
            <person name="Wu C.I."/>
            <person name="Wu G."/>
            <person name="Yamamoto D."/>
            <person name="Yang H.P."/>
            <person name="Yang S.P."/>
            <person name="Yorke J.A."/>
            <person name="Yoshida K."/>
            <person name="Zdobnov E."/>
            <person name="Zhang P."/>
            <person name="Zhang Y."/>
            <person name="Zimin A.V."/>
            <person name="Baldwin J."/>
            <person name="Abdouelleil A."/>
            <person name="Abdulkadir J."/>
            <person name="Abebe A."/>
            <person name="Abera B."/>
            <person name="Abreu J."/>
            <person name="Acer S.C."/>
            <person name="Aftuck L."/>
            <person name="Alexander A."/>
            <person name="An P."/>
            <person name="Anderson E."/>
            <person name="Anderson S."/>
            <person name="Arachi H."/>
            <person name="Azer M."/>
            <person name="Bachantsang P."/>
            <person name="Barry A."/>
            <person name="Bayul T."/>
            <person name="Berlin A."/>
            <person name="Bessette D."/>
            <person name="Bloom T."/>
            <person name="Blye J."/>
            <person name="Boguslavskiy L."/>
            <person name="Bonnet C."/>
            <person name="Boukhgalter B."/>
            <person name="Bourzgui I."/>
            <person name="Brown A."/>
            <person name="Cahill P."/>
            <person name="Channer S."/>
            <person name="Cheshatsang Y."/>
            <person name="Chuda L."/>
            <person name="Citroen M."/>
            <person name="Collymore A."/>
            <person name="Cooke P."/>
            <person name="Costello M."/>
            <person name="D'Aco K."/>
            <person name="Daza R."/>
            <person name="De Haan G."/>
            <person name="DeGray S."/>
            <person name="DeMaso C."/>
            <person name="Dhargay N."/>
            <person name="Dooley K."/>
            <person name="Dooley E."/>
            <person name="Doricent M."/>
            <person name="Dorje P."/>
            <person name="Dorjee K."/>
            <person name="Dupes A."/>
            <person name="Elong R."/>
            <person name="Falk J."/>
            <person name="Farina A."/>
            <person name="Faro S."/>
            <person name="Ferguson D."/>
            <person name="Fisher S."/>
            <person name="Foley C.D."/>
            <person name="Franke A."/>
            <person name="Friedrich D."/>
            <person name="Gadbois L."/>
            <person name="Gearin G."/>
            <person name="Gearin C.R."/>
            <person name="Giannoukos G."/>
            <person name="Goode T."/>
            <person name="Graham J."/>
            <person name="Grandbois E."/>
            <person name="Grewal S."/>
            <person name="Gyaltsen K."/>
            <person name="Hafez N."/>
            <person name="Hagos B."/>
            <person name="Hall J."/>
            <person name="Henson C."/>
            <person name="Hollinger A."/>
            <person name="Honan T."/>
            <person name="Huard M.D."/>
            <person name="Hughes L."/>
            <person name="Hurhula B."/>
            <person name="Husby M.E."/>
            <person name="Kamat A."/>
            <person name="Kanga B."/>
            <person name="Kashin S."/>
            <person name="Khazanovich D."/>
            <person name="Kisner P."/>
            <person name="Lance K."/>
            <person name="Lara M."/>
            <person name="Lee W."/>
            <person name="Lennon N."/>
            <person name="Letendre F."/>
            <person name="LeVine R."/>
            <person name="Lipovsky A."/>
            <person name="Liu X."/>
            <person name="Liu J."/>
            <person name="Liu S."/>
            <person name="Lokyitsang T."/>
            <person name="Lokyitsang Y."/>
            <person name="Lubonja R."/>
            <person name="Lui A."/>
            <person name="MacDonald P."/>
            <person name="Magnisalis V."/>
            <person name="Maru K."/>
            <person name="Matthews C."/>
            <person name="McCusker W."/>
            <person name="McDonough S."/>
            <person name="Mehta T."/>
            <person name="Meldrim J."/>
            <person name="Meneus L."/>
            <person name="Mihai O."/>
            <person name="Mihalev A."/>
            <person name="Mihova T."/>
            <person name="Mittelman R."/>
            <person name="Mlenga V."/>
            <person name="Montmayeur A."/>
            <person name="Mulrain L."/>
            <person name="Navidi A."/>
            <person name="Naylor J."/>
            <person name="Negash T."/>
            <person name="Nguyen T."/>
            <person name="Nguyen N."/>
            <person name="Nicol R."/>
            <person name="Norbu C."/>
            <person name="Norbu N."/>
            <person name="Novod N."/>
            <person name="O'Neill B."/>
            <person name="Osman S."/>
            <person name="Markiewicz E."/>
            <person name="Oyono O.L."/>
            <person name="Patti C."/>
            <person name="Phunkhang P."/>
            <person name="Pierre F."/>
            <person name="Priest M."/>
            <person name="Raghuraman S."/>
            <person name="Rege F."/>
            <person name="Reyes R."/>
            <person name="Rise C."/>
            <person name="Rogov P."/>
            <person name="Ross K."/>
            <person name="Ryan E."/>
            <person name="Settipalli S."/>
            <person name="Shea T."/>
            <person name="Sherpa N."/>
            <person name="Shi L."/>
            <person name="Shih D."/>
            <person name="Sparrow T."/>
            <person name="Spaulding J."/>
            <person name="Stalker J."/>
            <person name="Stange-Thomann N."/>
            <person name="Stavropoulos S."/>
            <person name="Stone C."/>
            <person name="Strader C."/>
            <person name="Tesfaye S."/>
            <person name="Thomson T."/>
            <person name="Thoulutsang Y."/>
            <person name="Thoulutsang D."/>
            <person name="Topham K."/>
            <person name="Topping I."/>
            <person name="Tsamla T."/>
            <person name="Vassiliev H."/>
            <person name="Vo A."/>
            <person name="Wangchuk T."/>
            <person name="Wangdi T."/>
            <person name="Weiand M."/>
            <person name="Wilkinson J."/>
            <person name="Wilson A."/>
            <person name="Yadav S."/>
            <person name="Young G."/>
            <person name="Yu Q."/>
            <person name="Zembek L."/>
            <person name="Zhong D."/>
            <person name="Zimmer A."/>
            <person name="Zwirko Z."/>
            <person name="Jaffe D.B."/>
            <person name="Alvarez P."/>
            <person name="Brockman W."/>
            <person name="Butler J."/>
            <person name="Chin C."/>
            <person name="Gnerre S."/>
            <person name="Grabherr M."/>
            <person name="Kleber M."/>
            <person name="Mauceli E."/>
            <person name="MacCallum I."/>
        </authorList>
    </citation>
    <scope>NUCLEOTIDE SEQUENCE [LARGE SCALE GENOMIC DNA]</scope>
    <source>
        <strain evidence="8">Tucson 15010-1051.87</strain>
    </source>
</reference>
<feature type="region of interest" description="Disordered" evidence="6">
    <location>
        <begin position="222"/>
        <end position="243"/>
    </location>
</feature>
<accession>B4LF31</accession>
<dbReference type="EC" id="1.9.3.1" evidence="7"/>
<dbReference type="OrthoDB" id="5947505at2759"/>
<keyword evidence="7" id="KW-0560">Oxidoreductase</keyword>
<keyword evidence="2" id="KW-0999">Mitochondrion inner membrane</keyword>
<dbReference type="Proteomes" id="UP000008792">
    <property type="component" value="Unassembled WGS sequence"/>
</dbReference>
<dbReference type="GO" id="GO:0006123">
    <property type="term" value="P:mitochondrial electron transport, cytochrome c to oxygen"/>
    <property type="evidence" value="ECO:0007669"/>
    <property type="project" value="TreeGrafter"/>
</dbReference>
<dbReference type="FunCoup" id="B4LF31">
    <property type="interactions" value="138"/>
</dbReference>
<dbReference type="STRING" id="7244.B4LF31"/>
<dbReference type="GO" id="GO:0030234">
    <property type="term" value="F:enzyme regulator activity"/>
    <property type="evidence" value="ECO:0007669"/>
    <property type="project" value="TreeGrafter"/>
</dbReference>
<dbReference type="PANTHER" id="PTHR11504">
    <property type="entry name" value="CYTOCHROME C OXIDASE POLYPEPTIDE VIA"/>
    <property type="match status" value="1"/>
</dbReference>
<proteinExistence type="predicted"/>
<dbReference type="InterPro" id="IPR036418">
    <property type="entry name" value="Cyt_c_oxidase_su6a_sf"/>
</dbReference>
<dbReference type="InParanoid" id="B4LF31"/>
<keyword evidence="3" id="KW-0809">Transit peptide</keyword>